<proteinExistence type="predicted"/>
<dbReference type="InterPro" id="IPR029063">
    <property type="entry name" value="SAM-dependent_MTases_sf"/>
</dbReference>
<protein>
    <submittedName>
        <fullName evidence="2">XRE family transcriptional regulator</fullName>
    </submittedName>
</protein>
<dbReference type="EMBL" id="CP020447">
    <property type="protein sequence ID" value="ARC39166.1"/>
    <property type="molecule type" value="Genomic_DNA"/>
</dbReference>
<geneLocation type="plasmid" evidence="2 3">
    <name>unnamed7</name>
</geneLocation>
<dbReference type="KEGG" id="pye:A6J80_23145"/>
<dbReference type="InterPro" id="IPR001387">
    <property type="entry name" value="Cro/C1-type_HTH"/>
</dbReference>
<dbReference type="Gene3D" id="1.10.260.40">
    <property type="entry name" value="lambda repressor-like DNA-binding domains"/>
    <property type="match status" value="2"/>
</dbReference>
<dbReference type="SUPFAM" id="SSF47413">
    <property type="entry name" value="lambda repressor-like DNA-binding domains"/>
    <property type="match status" value="2"/>
</dbReference>
<feature type="domain" description="HTH cro/C1-type" evidence="1">
    <location>
        <begin position="75"/>
        <end position="127"/>
    </location>
</feature>
<organism evidence="2 3">
    <name type="scientific">Paracoccus yeei</name>
    <dbReference type="NCBI Taxonomy" id="147645"/>
    <lineage>
        <taxon>Bacteria</taxon>
        <taxon>Pseudomonadati</taxon>
        <taxon>Pseudomonadota</taxon>
        <taxon>Alphaproteobacteria</taxon>
        <taxon>Rhodobacterales</taxon>
        <taxon>Paracoccaceae</taxon>
        <taxon>Paracoccus</taxon>
    </lineage>
</organism>
<name>A0A1V0GZ66_9RHOB</name>
<evidence type="ECO:0000313" key="2">
    <source>
        <dbReference type="EMBL" id="ARC39166.1"/>
    </source>
</evidence>
<dbReference type="Proteomes" id="UP000191257">
    <property type="component" value="Plasmid unnamed7"/>
</dbReference>
<dbReference type="AlphaFoldDB" id="A0A1V0GZ66"/>
<dbReference type="Gene3D" id="3.40.50.150">
    <property type="entry name" value="Vaccinia Virus protein VP39"/>
    <property type="match status" value="1"/>
</dbReference>
<evidence type="ECO:0000259" key="1">
    <source>
        <dbReference type="PROSITE" id="PS50943"/>
    </source>
</evidence>
<dbReference type="GO" id="GO:0003677">
    <property type="term" value="F:DNA binding"/>
    <property type="evidence" value="ECO:0007669"/>
    <property type="project" value="InterPro"/>
</dbReference>
<accession>A0A1V0GZ66</accession>
<keyword evidence="3" id="KW-1185">Reference proteome</keyword>
<keyword evidence="2" id="KW-0614">Plasmid</keyword>
<reference evidence="2" key="1">
    <citation type="submission" date="2017-12" db="EMBL/GenBank/DDBJ databases">
        <title>FDA dAtabase for Regulatory Grade micrObial Sequences (FDA-ARGOS): Supporting development and validation of Infectious Disease Dx tests.</title>
        <authorList>
            <person name="Campos J."/>
            <person name="Goldberg B."/>
            <person name="Tallon L."/>
            <person name="Sadzewicz L."/>
            <person name="Sengamalay N."/>
            <person name="Ott S."/>
            <person name="Godinez A."/>
            <person name="Nagaraj S."/>
            <person name="Vyas G."/>
            <person name="Aluvathingal J."/>
            <person name="Nadendla S."/>
            <person name="Geyer C."/>
            <person name="Nandy P."/>
            <person name="Hobson J."/>
            <person name="Sichtig H."/>
        </authorList>
    </citation>
    <scope>NUCLEOTIDE SEQUENCE</scope>
    <source>
        <strain evidence="2">FDAARGOS_252</strain>
        <plasmid evidence="2">unnamed7</plasmid>
    </source>
</reference>
<dbReference type="PROSITE" id="PS50943">
    <property type="entry name" value="HTH_CROC1"/>
    <property type="match status" value="2"/>
</dbReference>
<gene>
    <name evidence="2" type="ORF">A6J80_23145</name>
</gene>
<dbReference type="eggNOG" id="COG0827">
    <property type="taxonomic scope" value="Bacteria"/>
</dbReference>
<dbReference type="CDD" id="cd00093">
    <property type="entry name" value="HTH_XRE"/>
    <property type="match status" value="2"/>
</dbReference>
<sequence>MPRMQRILDMDTLLAARRARGMTQGNVARATGISVPTLRALERGEGGLGPLVAVMKVLGLRWGWVPHGEDAAAALAGRRKALGISQAELARRIGCSRPTLIALERGLAGSVATLARALQILGLRPMLRGVAPVGRGLVPARNAPARDLVMTPPDLAAAVIGHFAPGLSGSVLDPARGQGAFHDGFPAHLDRHWCEIGEGRDFFDWQQPVDWVMTNPPWSRLREFTLHAMRIAPDIVWLAPLTNLTTKARLRDLEAHGFGIAELVKIDTPRGWPQSGFQLVAAHLRRGHAGSWTVSRLGV</sequence>
<evidence type="ECO:0000313" key="3">
    <source>
        <dbReference type="Proteomes" id="UP000191257"/>
    </source>
</evidence>
<feature type="domain" description="HTH cro/C1-type" evidence="1">
    <location>
        <begin position="13"/>
        <end position="65"/>
    </location>
</feature>
<dbReference type="Pfam" id="PF01381">
    <property type="entry name" value="HTH_3"/>
    <property type="match status" value="2"/>
</dbReference>
<dbReference type="SUPFAM" id="SSF53335">
    <property type="entry name" value="S-adenosyl-L-methionine-dependent methyltransferases"/>
    <property type="match status" value="1"/>
</dbReference>
<dbReference type="SMART" id="SM00530">
    <property type="entry name" value="HTH_XRE"/>
    <property type="match status" value="2"/>
</dbReference>
<dbReference type="InterPro" id="IPR010982">
    <property type="entry name" value="Lambda_DNA-bd_dom_sf"/>
</dbReference>
<dbReference type="STRING" id="147645.A6J80_13970"/>